<dbReference type="InterPro" id="IPR014756">
    <property type="entry name" value="Ig_E-set"/>
</dbReference>
<evidence type="ECO:0000256" key="3">
    <source>
        <dbReference type="ARBA" id="ARBA00023277"/>
    </source>
</evidence>
<dbReference type="SUPFAM" id="SSF81296">
    <property type="entry name" value="E set domains"/>
    <property type="match status" value="1"/>
</dbReference>
<dbReference type="EMBL" id="SLWK01000004">
    <property type="protein sequence ID" value="TCO08906.1"/>
    <property type="molecule type" value="Genomic_DNA"/>
</dbReference>
<name>A0A4R2GKZ4_9BACT</name>
<keyword evidence="2" id="KW-0378">Hydrolase</keyword>
<comment type="similarity">
    <text evidence="1">Belongs to the glycosyl hydrolase 9 (cellulase E) family.</text>
</comment>
<proteinExistence type="inferred from homology"/>
<dbReference type="GO" id="GO:0008810">
    <property type="term" value="F:cellulase activity"/>
    <property type="evidence" value="ECO:0007669"/>
    <property type="project" value="InterPro"/>
</dbReference>
<keyword evidence="3" id="KW-0119">Carbohydrate metabolism</keyword>
<feature type="domain" description="Glycoside hydrolase family 9" evidence="7">
    <location>
        <begin position="154"/>
        <end position="534"/>
    </location>
</feature>
<accession>A0A4R2GKZ4</accession>
<feature type="signal peptide" evidence="6">
    <location>
        <begin position="1"/>
        <end position="17"/>
    </location>
</feature>
<dbReference type="InterPro" id="IPR013783">
    <property type="entry name" value="Ig-like_fold"/>
</dbReference>
<dbReference type="Gene3D" id="2.60.40.10">
    <property type="entry name" value="Immunoglobulins"/>
    <property type="match status" value="1"/>
</dbReference>
<dbReference type="PANTHER" id="PTHR22298">
    <property type="entry name" value="ENDO-1,4-BETA-GLUCANASE"/>
    <property type="match status" value="1"/>
</dbReference>
<dbReference type="InterPro" id="IPR008928">
    <property type="entry name" value="6-hairpin_glycosidase_sf"/>
</dbReference>
<evidence type="ECO:0000256" key="2">
    <source>
        <dbReference type="ARBA" id="ARBA00022801"/>
    </source>
</evidence>
<feature type="chain" id="PRO_5020417126" evidence="6">
    <location>
        <begin position="18"/>
        <end position="604"/>
    </location>
</feature>
<evidence type="ECO:0000256" key="6">
    <source>
        <dbReference type="SAM" id="SignalP"/>
    </source>
</evidence>
<evidence type="ECO:0000256" key="5">
    <source>
        <dbReference type="ARBA" id="ARBA00023326"/>
    </source>
</evidence>
<evidence type="ECO:0000259" key="7">
    <source>
        <dbReference type="Pfam" id="PF00759"/>
    </source>
</evidence>
<evidence type="ECO:0000256" key="1">
    <source>
        <dbReference type="ARBA" id="ARBA00007072"/>
    </source>
</evidence>
<evidence type="ECO:0000259" key="8">
    <source>
        <dbReference type="Pfam" id="PF02927"/>
    </source>
</evidence>
<evidence type="ECO:0000313" key="9">
    <source>
        <dbReference type="EMBL" id="TCO08906.1"/>
    </source>
</evidence>
<sequence length="604" mass="67808">MKYFLRFAMMPAFLLFAHCGFGSEGAGVGSDVLVNHLGYISGGSKTVVFQTTGDFVPRNFSIHNMNDKEVFSGNFESGGAIDSWHTGKAYRGCFSDFNLPGKYYAVVQMNGSMVKSKVFEIKDQGLAISTLDLLTKGIRSQRAAGEFNEADKNISFFGERDDIIDASGGWYDASGDRGKYLSHLSYANFMNPQQAPMVVWNFLETLTNVEKYYKGDDKEVLKSNLIAEAVHGADWLIRMQDEEGYFYINVFANWSWDPAQREICAYIGQEGFKNDNYEAGYREGGGMSIAALARAAAEGHSGEFSTETYLEAAIRGFHHLEKYNHLHIADGKENIIDDYCALMAASELYNATGDRQFLEAARTRMQNLTSRLTSDETMTDFWRADDENLRSFFHAAEAGLPVVSLVRYLNFETDPQYKSIAVDGVRRGVAFELAVTSEVNNPFGYARQYVKAVNEDSKRTSFFIPQNNETGYWWQGENARLASLATAMYQAFPYLDSDVKKKALEYASDQKNWILGLNPFNMTMLHGRGYNNPSYAPAYSDYRELNVKGCVLNGITAGFGNESDIAFRPAPWGDDVSHMWRWSEQWLQHGSWLMVAIGSSLGIE</sequence>
<dbReference type="SUPFAM" id="SSF48208">
    <property type="entry name" value="Six-hairpin glycosidases"/>
    <property type="match status" value="1"/>
</dbReference>
<organism evidence="9 10">
    <name type="scientific">Natronoflexus pectinivorans</name>
    <dbReference type="NCBI Taxonomy" id="682526"/>
    <lineage>
        <taxon>Bacteria</taxon>
        <taxon>Pseudomonadati</taxon>
        <taxon>Bacteroidota</taxon>
        <taxon>Bacteroidia</taxon>
        <taxon>Marinilabiliales</taxon>
        <taxon>Marinilabiliaceae</taxon>
        <taxon>Natronoflexus</taxon>
    </lineage>
</organism>
<dbReference type="CDD" id="cd02850">
    <property type="entry name" value="E_set_Cellulase_N"/>
    <property type="match status" value="1"/>
</dbReference>
<evidence type="ECO:0000256" key="4">
    <source>
        <dbReference type="ARBA" id="ARBA00023295"/>
    </source>
</evidence>
<protein>
    <submittedName>
        <fullName evidence="9">Cellulase-like Ig domain-containing protein</fullName>
    </submittedName>
</protein>
<comment type="caution">
    <text evidence="9">The sequence shown here is derived from an EMBL/GenBank/DDBJ whole genome shotgun (WGS) entry which is preliminary data.</text>
</comment>
<dbReference type="GO" id="GO:0000272">
    <property type="term" value="P:polysaccharide catabolic process"/>
    <property type="evidence" value="ECO:0007669"/>
    <property type="project" value="UniProtKB-KW"/>
</dbReference>
<dbReference type="InterPro" id="IPR004197">
    <property type="entry name" value="Cellulase_Ig-like"/>
</dbReference>
<dbReference type="RefSeq" id="WP_132433478.1">
    <property type="nucleotide sequence ID" value="NZ_SLWK01000004.1"/>
</dbReference>
<keyword evidence="10" id="KW-1185">Reference proteome</keyword>
<dbReference type="InterPro" id="IPR012341">
    <property type="entry name" value="6hp_glycosidase-like_sf"/>
</dbReference>
<keyword evidence="6" id="KW-0732">Signal</keyword>
<dbReference type="Pfam" id="PF02927">
    <property type="entry name" value="CelD_N"/>
    <property type="match status" value="1"/>
</dbReference>
<dbReference type="InterPro" id="IPR001701">
    <property type="entry name" value="Glyco_hydro_9"/>
</dbReference>
<keyword evidence="5" id="KW-0624">Polysaccharide degradation</keyword>
<feature type="domain" description="Cellulase Ig-like" evidence="8">
    <location>
        <begin position="29"/>
        <end position="110"/>
    </location>
</feature>
<gene>
    <name evidence="9" type="ORF">EV194_104217</name>
</gene>
<dbReference type="Gene3D" id="1.50.10.10">
    <property type="match status" value="1"/>
</dbReference>
<dbReference type="Proteomes" id="UP000295221">
    <property type="component" value="Unassembled WGS sequence"/>
</dbReference>
<dbReference type="OrthoDB" id="9808897at2"/>
<dbReference type="Pfam" id="PF00759">
    <property type="entry name" value="Glyco_hydro_9"/>
    <property type="match status" value="1"/>
</dbReference>
<evidence type="ECO:0000313" key="10">
    <source>
        <dbReference type="Proteomes" id="UP000295221"/>
    </source>
</evidence>
<keyword evidence="4" id="KW-0326">Glycosidase</keyword>
<reference evidence="9 10" key="1">
    <citation type="submission" date="2019-03" db="EMBL/GenBank/DDBJ databases">
        <title>Genomic Encyclopedia of Type Strains, Phase IV (KMG-IV): sequencing the most valuable type-strain genomes for metagenomic binning, comparative biology and taxonomic classification.</title>
        <authorList>
            <person name="Goeker M."/>
        </authorList>
    </citation>
    <scope>NUCLEOTIDE SEQUENCE [LARGE SCALE GENOMIC DNA]</scope>
    <source>
        <strain evidence="9 10">DSM 24179</strain>
    </source>
</reference>
<dbReference type="AlphaFoldDB" id="A0A4R2GKZ4"/>